<keyword evidence="2" id="KW-1185">Reference proteome</keyword>
<gene>
    <name evidence="1" type="ORF">R3I93_019354</name>
</gene>
<dbReference type="AlphaFoldDB" id="A0AAN9GU23"/>
<sequence>MEAGDTFGRPQGLTTVCRAVPSGVMLGFVERHLFTSSTSQQHLGTITAGAAELLGGNLECGQQDGSRV</sequence>
<comment type="caution">
    <text evidence="1">The sequence shown here is derived from an EMBL/GenBank/DDBJ whole genome shotgun (WGS) entry which is preliminary data.</text>
</comment>
<proteinExistence type="predicted"/>
<name>A0AAN9GU23_9TELE</name>
<accession>A0AAN9GU23</accession>
<evidence type="ECO:0000313" key="1">
    <source>
        <dbReference type="EMBL" id="KAK7129683.1"/>
    </source>
</evidence>
<organism evidence="1 2">
    <name type="scientific">Phoxinus phoxinus</name>
    <name type="common">Eurasian minnow</name>
    <dbReference type="NCBI Taxonomy" id="58324"/>
    <lineage>
        <taxon>Eukaryota</taxon>
        <taxon>Metazoa</taxon>
        <taxon>Chordata</taxon>
        <taxon>Craniata</taxon>
        <taxon>Vertebrata</taxon>
        <taxon>Euteleostomi</taxon>
        <taxon>Actinopterygii</taxon>
        <taxon>Neopterygii</taxon>
        <taxon>Teleostei</taxon>
        <taxon>Ostariophysi</taxon>
        <taxon>Cypriniformes</taxon>
        <taxon>Leuciscidae</taxon>
        <taxon>Phoxininae</taxon>
        <taxon>Phoxinus</taxon>
    </lineage>
</organism>
<evidence type="ECO:0000313" key="2">
    <source>
        <dbReference type="Proteomes" id="UP001364617"/>
    </source>
</evidence>
<protein>
    <submittedName>
        <fullName evidence="1">Uncharacterized protein</fullName>
    </submittedName>
</protein>
<reference evidence="1 2" key="1">
    <citation type="submission" date="2024-02" db="EMBL/GenBank/DDBJ databases">
        <title>Chromosome-level genome assembly of the Eurasian Minnow (Phoxinus phoxinus).</title>
        <authorList>
            <person name="Oriowo T.O."/>
            <person name="Martin S."/>
            <person name="Stange M."/>
            <person name="Chrysostomakis Y."/>
            <person name="Brown T."/>
            <person name="Winkler S."/>
            <person name="Kukowka S."/>
            <person name="Myers E.W."/>
            <person name="Bohne A."/>
        </authorList>
    </citation>
    <scope>NUCLEOTIDE SEQUENCE [LARGE SCALE GENOMIC DNA]</scope>
    <source>
        <strain evidence="1">ZFMK-TIS-60720</strain>
        <tissue evidence="1">Whole Organism</tissue>
    </source>
</reference>
<dbReference type="EMBL" id="JAYKXH010000021">
    <property type="protein sequence ID" value="KAK7129683.1"/>
    <property type="molecule type" value="Genomic_DNA"/>
</dbReference>
<dbReference type="Proteomes" id="UP001364617">
    <property type="component" value="Unassembled WGS sequence"/>
</dbReference>